<feature type="compositionally biased region" description="Low complexity" evidence="1">
    <location>
        <begin position="29"/>
        <end position="40"/>
    </location>
</feature>
<protein>
    <submittedName>
        <fullName evidence="2">Uncharacterized protein</fullName>
    </submittedName>
</protein>
<accession>A0ABZ0B2B4</accession>
<feature type="compositionally biased region" description="Polar residues" evidence="1">
    <location>
        <begin position="396"/>
        <end position="409"/>
    </location>
</feature>
<reference evidence="2 3" key="1">
    <citation type="submission" date="2023-08" db="EMBL/GenBank/DDBJ databases">
        <title>Rhodoferax potami sp. nov. and Rhodoferax mekongensis sp. nov., isolated from the Mekong River in Thailand.</title>
        <authorList>
            <person name="Kitikhun S."/>
            <person name="Charoenyingcharoen P."/>
            <person name="Siriarchawattana P."/>
            <person name="Likhitrattanapisal S."/>
            <person name="Nilsakha T."/>
            <person name="Chanpet A."/>
            <person name="Rattanawaree P."/>
            <person name="Ingsriswang S."/>
        </authorList>
    </citation>
    <scope>NUCLEOTIDE SEQUENCE [LARGE SCALE GENOMIC DNA]</scope>
    <source>
        <strain evidence="2 3">TBRC 17307</strain>
    </source>
</reference>
<proteinExistence type="predicted"/>
<sequence>MSDDSSDSSDSSSSSSNYSNEGRNYTPPSGGFSSNGSFASQYASYGSGREAAERAGGYGYGSSSSSSGYSNEGRSNSSQGGSSGSSSSRVADSYGGENRTVEQRQSEEAEGGIKSILVNNTGRVLGRNGLINAAIAQQHQDFVNGKSGAIGDDLRAAYESLSDEDKKAYLLETHKPVSDVYTYDPLNKGLREKWTDMTTGKVGSAWRTLGGVGGGTSSDQYFDNETPEERDARGSLNGSIIGKVADALSPAPFSILKNGAQMVYEMSKGVPFNEAGSRLVPGLINRFATPVLNRATGGAVTAFNIGNAASAAFGGPSVKSIGDAAWSAVGGGQPTGQETVNNPDTGKPYLYPDSTPVYRGSSSNSSPSATSTSARQAPAAPVVQGLDVDANLFGNLDQSGWRSATSKLAQSRKKGTS</sequence>
<dbReference type="EMBL" id="CP132507">
    <property type="protein sequence ID" value="WNO06060.1"/>
    <property type="molecule type" value="Genomic_DNA"/>
</dbReference>
<dbReference type="InterPro" id="IPR039715">
    <property type="entry name" value="ZCCHC10"/>
</dbReference>
<dbReference type="RefSeq" id="WP_313868782.1">
    <property type="nucleotide sequence ID" value="NZ_CP132507.1"/>
</dbReference>
<keyword evidence="3" id="KW-1185">Reference proteome</keyword>
<evidence type="ECO:0000313" key="2">
    <source>
        <dbReference type="EMBL" id="WNO06060.1"/>
    </source>
</evidence>
<feature type="region of interest" description="Disordered" evidence="1">
    <location>
        <begin position="329"/>
        <end position="382"/>
    </location>
</feature>
<evidence type="ECO:0000313" key="3">
    <source>
        <dbReference type="Proteomes" id="UP001302257"/>
    </source>
</evidence>
<name>A0ABZ0B2B4_9BURK</name>
<organism evidence="2 3">
    <name type="scientific">Rhodoferax mekongensis</name>
    <dbReference type="NCBI Taxonomy" id="3068341"/>
    <lineage>
        <taxon>Bacteria</taxon>
        <taxon>Pseudomonadati</taxon>
        <taxon>Pseudomonadota</taxon>
        <taxon>Betaproteobacteria</taxon>
        <taxon>Burkholderiales</taxon>
        <taxon>Comamonadaceae</taxon>
        <taxon>Rhodoferax</taxon>
    </lineage>
</organism>
<dbReference type="PANTHER" id="PTHR13491:SF0">
    <property type="entry name" value="ZINC FINGER CCHC DOMAIN-CONTAINING PROTEIN 10"/>
    <property type="match status" value="1"/>
</dbReference>
<evidence type="ECO:0000256" key="1">
    <source>
        <dbReference type="SAM" id="MobiDB-lite"/>
    </source>
</evidence>
<feature type="region of interest" description="Disordered" evidence="1">
    <location>
        <begin position="1"/>
        <end position="109"/>
    </location>
</feature>
<gene>
    <name evidence="2" type="ORF">RAN89_06415</name>
</gene>
<feature type="compositionally biased region" description="Polar residues" evidence="1">
    <location>
        <begin position="335"/>
        <end position="344"/>
    </location>
</feature>
<feature type="region of interest" description="Disordered" evidence="1">
    <location>
        <begin position="396"/>
        <end position="417"/>
    </location>
</feature>
<dbReference type="Proteomes" id="UP001302257">
    <property type="component" value="Chromosome"/>
</dbReference>
<feature type="compositionally biased region" description="Polar residues" evidence="1">
    <location>
        <begin position="17"/>
        <end position="27"/>
    </location>
</feature>
<feature type="compositionally biased region" description="Low complexity" evidence="1">
    <location>
        <begin position="61"/>
        <end position="96"/>
    </location>
</feature>
<feature type="compositionally biased region" description="Low complexity" evidence="1">
    <location>
        <begin position="361"/>
        <end position="381"/>
    </location>
</feature>
<dbReference type="PANTHER" id="PTHR13491">
    <property type="entry name" value="ZCCHC10 PROTEIN"/>
    <property type="match status" value="1"/>
</dbReference>